<proteinExistence type="predicted"/>
<dbReference type="PaxDb" id="65489-OBART05G26210.1"/>
<dbReference type="HOGENOM" id="CLU_809794_0_0_1"/>
<dbReference type="Proteomes" id="UP000026960">
    <property type="component" value="Chromosome 5"/>
</dbReference>
<dbReference type="PANTHER" id="PTHR33095:SF9">
    <property type="entry name" value="OS05G0568600 PROTEIN"/>
    <property type="match status" value="1"/>
</dbReference>
<sequence>MADGDRGVAATAAAAAVVHEDVVESDEEDFTFAAASAAAAAVTCVVGGGRIGAVVYPVFGRPRSPPPVQEVEEPDTATVRADEDGVLDGVPAETYCLWSPGSPAPAVSNSPARCQKSGSTGSVLRWRQRLIGRSHSDGKEKFVFLSSGSDVRSKGRTTTTSSGDAGGRGGGWRYYASGGGNGGGRRPSFLPYKQDLVGLFANAGAFRRSYHPLEGVGKGGHCAASSVRERELRSVKERKEVEKTKWRRRWRRPCWERCGGWKGEGRTSSVVWRATVVRRRMREGRGRGGWEAGTHPPPPMARMPSRSEDGRDSGGRHGGVPWRQDTEEEAAHAMGGDTHGRSS</sequence>
<name>A0A0D3GAZ5_9ORYZ</name>
<evidence type="ECO:0000313" key="2">
    <source>
        <dbReference type="EnsemblPlants" id="OBART05G26210.1"/>
    </source>
</evidence>
<keyword evidence="3" id="KW-1185">Reference proteome</keyword>
<dbReference type="STRING" id="65489.A0A0D3GAZ5"/>
<dbReference type="PANTHER" id="PTHR33095">
    <property type="entry name" value="OS07G0619500 PROTEIN"/>
    <property type="match status" value="1"/>
</dbReference>
<protein>
    <submittedName>
        <fullName evidence="2">Uncharacterized protein</fullName>
    </submittedName>
</protein>
<dbReference type="AlphaFoldDB" id="A0A0D3GAZ5"/>
<reference evidence="2" key="1">
    <citation type="journal article" date="2009" name="Rice">
        <title>De Novo Next Generation Sequencing of Plant Genomes.</title>
        <authorList>
            <person name="Rounsley S."/>
            <person name="Marri P.R."/>
            <person name="Yu Y."/>
            <person name="He R."/>
            <person name="Sisneros N."/>
            <person name="Goicoechea J.L."/>
            <person name="Lee S.J."/>
            <person name="Angelova A."/>
            <person name="Kudrna D."/>
            <person name="Luo M."/>
            <person name="Affourtit J."/>
            <person name="Desany B."/>
            <person name="Knight J."/>
            <person name="Niazi F."/>
            <person name="Egholm M."/>
            <person name="Wing R.A."/>
        </authorList>
    </citation>
    <scope>NUCLEOTIDE SEQUENCE [LARGE SCALE GENOMIC DNA]</scope>
    <source>
        <strain evidence="2">cv. IRGC 105608</strain>
    </source>
</reference>
<dbReference type="InterPro" id="IPR012442">
    <property type="entry name" value="DUF1645_plant"/>
</dbReference>
<evidence type="ECO:0000256" key="1">
    <source>
        <dbReference type="SAM" id="MobiDB-lite"/>
    </source>
</evidence>
<feature type="region of interest" description="Disordered" evidence="1">
    <location>
        <begin position="282"/>
        <end position="343"/>
    </location>
</feature>
<reference evidence="2" key="2">
    <citation type="submission" date="2015-03" db="UniProtKB">
        <authorList>
            <consortium name="EnsemblPlants"/>
        </authorList>
    </citation>
    <scope>IDENTIFICATION</scope>
</reference>
<dbReference type="eggNOG" id="ENOG502RXG8">
    <property type="taxonomic scope" value="Eukaryota"/>
</dbReference>
<feature type="region of interest" description="Disordered" evidence="1">
    <location>
        <begin position="150"/>
        <end position="170"/>
    </location>
</feature>
<dbReference type="Pfam" id="PF07816">
    <property type="entry name" value="DUF1645"/>
    <property type="match status" value="1"/>
</dbReference>
<dbReference type="Gramene" id="OBART05G26210.1">
    <property type="protein sequence ID" value="OBART05G26210.1"/>
    <property type="gene ID" value="OBART05G26210"/>
</dbReference>
<feature type="compositionally biased region" description="Basic and acidic residues" evidence="1">
    <location>
        <begin position="305"/>
        <end position="315"/>
    </location>
</feature>
<evidence type="ECO:0000313" key="3">
    <source>
        <dbReference type="Proteomes" id="UP000026960"/>
    </source>
</evidence>
<organism evidence="2">
    <name type="scientific">Oryza barthii</name>
    <dbReference type="NCBI Taxonomy" id="65489"/>
    <lineage>
        <taxon>Eukaryota</taxon>
        <taxon>Viridiplantae</taxon>
        <taxon>Streptophyta</taxon>
        <taxon>Embryophyta</taxon>
        <taxon>Tracheophyta</taxon>
        <taxon>Spermatophyta</taxon>
        <taxon>Magnoliopsida</taxon>
        <taxon>Liliopsida</taxon>
        <taxon>Poales</taxon>
        <taxon>Poaceae</taxon>
        <taxon>BOP clade</taxon>
        <taxon>Oryzoideae</taxon>
        <taxon>Oryzeae</taxon>
        <taxon>Oryzinae</taxon>
        <taxon>Oryza</taxon>
    </lineage>
</organism>
<dbReference type="EnsemblPlants" id="OBART05G26210.1">
    <property type="protein sequence ID" value="OBART05G26210.1"/>
    <property type="gene ID" value="OBART05G26210"/>
</dbReference>
<accession>A0A0D3GAZ5</accession>